<dbReference type="CDD" id="cd10210">
    <property type="entry name" value="ASKHA_NBD_Arp6"/>
    <property type="match status" value="1"/>
</dbReference>
<dbReference type="OrthoDB" id="6220758at2759"/>
<comment type="similarity">
    <text evidence="3">Belongs to the actin family. ARP6 subfamily.</text>
</comment>
<dbReference type="SMART" id="SM00268">
    <property type="entry name" value="ACTIN"/>
    <property type="match status" value="1"/>
</dbReference>
<dbReference type="EMBL" id="CABPRJ010001917">
    <property type="protein sequence ID" value="VVC41347.1"/>
    <property type="molecule type" value="Genomic_DNA"/>
</dbReference>
<evidence type="ECO:0000256" key="6">
    <source>
        <dbReference type="ARBA" id="ARBA00023242"/>
    </source>
</evidence>
<dbReference type="Gene3D" id="3.30.420.40">
    <property type="match status" value="2"/>
</dbReference>
<name>A0A5E4NCC9_9HEMI</name>
<gene>
    <name evidence="8" type="ORF">CINCED_3A024255</name>
</gene>
<evidence type="ECO:0000313" key="9">
    <source>
        <dbReference type="Proteomes" id="UP000325440"/>
    </source>
</evidence>
<sequence>MVTKSYILDNGAYSAKVGITGDETPKIIPNYIMKAKSERRRTFIGDQLSECRDKSGLYFMLGYQKGYLLNWDIQKTVWDYIFSKDCCKANFYEMPLIVTEPYFNFSSIQEGMTEMFFEEYEFRSLLRTNAGNLSCYHYHHDNPSAQCCLLVETGYSFTHIVPYILQKKYKPGILRINIGGKILTNHLKEVISYRQLHVMEETYVMNQCKEDLCFVSTDFKQDHKIAKLKWPKNTIVRDYVLPDYTTVNRGYIRTLDESSCNSTDKDQQILRMNNERFTIPEVLFNPNDIGIPQMGISEAIIHSINLCPEETRPHLFENIIVTGGNGCFPGFEERLRNDVRALTPDIYDVSVTVPKNPVTYAWQGGNLISKDRDFYSLTVTKEEYDEEGFSACHRFDV</sequence>
<dbReference type="Gene3D" id="2.30.36.70">
    <property type="entry name" value="Actin, Chain A, domain 2"/>
    <property type="match status" value="1"/>
</dbReference>
<dbReference type="Gene3D" id="3.90.640.10">
    <property type="entry name" value="Actin, Chain A, domain 4"/>
    <property type="match status" value="1"/>
</dbReference>
<organism evidence="8 9">
    <name type="scientific">Cinara cedri</name>
    <dbReference type="NCBI Taxonomy" id="506608"/>
    <lineage>
        <taxon>Eukaryota</taxon>
        <taxon>Metazoa</taxon>
        <taxon>Ecdysozoa</taxon>
        <taxon>Arthropoda</taxon>
        <taxon>Hexapoda</taxon>
        <taxon>Insecta</taxon>
        <taxon>Pterygota</taxon>
        <taxon>Neoptera</taxon>
        <taxon>Paraneoptera</taxon>
        <taxon>Hemiptera</taxon>
        <taxon>Sternorrhyncha</taxon>
        <taxon>Aphidomorpha</taxon>
        <taxon>Aphidoidea</taxon>
        <taxon>Aphididae</taxon>
        <taxon>Lachninae</taxon>
        <taxon>Cinara</taxon>
    </lineage>
</organism>
<evidence type="ECO:0000313" key="8">
    <source>
        <dbReference type="EMBL" id="VVC41347.1"/>
    </source>
</evidence>
<dbReference type="InterPro" id="IPR004000">
    <property type="entry name" value="Actin"/>
</dbReference>
<keyword evidence="9" id="KW-1185">Reference proteome</keyword>
<accession>A0A5E4NCC9</accession>
<evidence type="ECO:0000256" key="1">
    <source>
        <dbReference type="ARBA" id="ARBA00004123"/>
    </source>
</evidence>
<dbReference type="AlphaFoldDB" id="A0A5E4NCC9"/>
<evidence type="ECO:0000256" key="5">
    <source>
        <dbReference type="ARBA" id="ARBA00023212"/>
    </source>
</evidence>
<dbReference type="FunFam" id="3.90.640.10:FF:000014">
    <property type="entry name" value="Putative actin-related protein 6"/>
    <property type="match status" value="1"/>
</dbReference>
<evidence type="ECO:0000256" key="4">
    <source>
        <dbReference type="ARBA" id="ARBA00022490"/>
    </source>
</evidence>
<reference evidence="8 9" key="1">
    <citation type="submission" date="2019-08" db="EMBL/GenBank/DDBJ databases">
        <authorList>
            <person name="Alioto T."/>
            <person name="Alioto T."/>
            <person name="Gomez Garrido J."/>
        </authorList>
    </citation>
    <scope>NUCLEOTIDE SEQUENCE [LARGE SCALE GENOMIC DNA]</scope>
</reference>
<evidence type="ECO:0000256" key="3">
    <source>
        <dbReference type="ARBA" id="ARBA00005665"/>
    </source>
</evidence>
<keyword evidence="5" id="KW-0206">Cytoskeleton</keyword>
<keyword evidence="6" id="KW-0539">Nucleus</keyword>
<proteinExistence type="inferred from homology"/>
<keyword evidence="4" id="KW-0963">Cytoplasm</keyword>
<dbReference type="Pfam" id="PF00022">
    <property type="entry name" value="Actin"/>
    <property type="match status" value="1"/>
</dbReference>
<dbReference type="PANTHER" id="PTHR11937">
    <property type="entry name" value="ACTIN"/>
    <property type="match status" value="1"/>
</dbReference>
<protein>
    <recommendedName>
        <fullName evidence="7">Actin-related protein 6</fullName>
    </recommendedName>
</protein>
<comment type="subcellular location">
    <subcellularLocation>
        <location evidence="2">Cytoplasm</location>
        <location evidence="2">Cytoskeleton</location>
    </subcellularLocation>
    <subcellularLocation>
        <location evidence="1">Nucleus</location>
    </subcellularLocation>
</comment>
<dbReference type="Proteomes" id="UP000325440">
    <property type="component" value="Unassembled WGS sequence"/>
</dbReference>
<dbReference type="InterPro" id="IPR043129">
    <property type="entry name" value="ATPase_NBD"/>
</dbReference>
<dbReference type="FunFam" id="2.30.36.70:FF:000003">
    <property type="entry name" value="Actin-related protein 6"/>
    <property type="match status" value="1"/>
</dbReference>
<evidence type="ECO:0000256" key="2">
    <source>
        <dbReference type="ARBA" id="ARBA00004245"/>
    </source>
</evidence>
<evidence type="ECO:0000256" key="7">
    <source>
        <dbReference type="ARBA" id="ARBA00074635"/>
    </source>
</evidence>
<dbReference type="GO" id="GO:0005856">
    <property type="term" value="C:cytoskeleton"/>
    <property type="evidence" value="ECO:0007669"/>
    <property type="project" value="UniProtKB-SubCell"/>
</dbReference>
<dbReference type="SUPFAM" id="SSF53067">
    <property type="entry name" value="Actin-like ATPase domain"/>
    <property type="match status" value="2"/>
</dbReference>
<dbReference type="GO" id="GO:0005634">
    <property type="term" value="C:nucleus"/>
    <property type="evidence" value="ECO:0007669"/>
    <property type="project" value="UniProtKB-SubCell"/>
</dbReference>